<keyword evidence="1" id="KW-0479">Metal-binding</keyword>
<dbReference type="GeneTree" id="ENSGT00940000170507"/>
<keyword evidence="2" id="KW-0677">Repeat</keyword>
<evidence type="ECO:0008006" key="5">
    <source>
        <dbReference type="Google" id="ProtNLM"/>
    </source>
</evidence>
<dbReference type="GO" id="GO:0000287">
    <property type="term" value="F:magnesium ion binding"/>
    <property type="evidence" value="ECO:0007669"/>
    <property type="project" value="TreeGrafter"/>
</dbReference>
<dbReference type="Gene3D" id="1.10.238.10">
    <property type="entry name" value="EF-hand"/>
    <property type="match status" value="1"/>
</dbReference>
<organism evidence="3 4">
    <name type="scientific">Callorhinchus milii</name>
    <name type="common">Ghost shark</name>
    <dbReference type="NCBI Taxonomy" id="7868"/>
    <lineage>
        <taxon>Eukaryota</taxon>
        <taxon>Metazoa</taxon>
        <taxon>Chordata</taxon>
        <taxon>Craniata</taxon>
        <taxon>Vertebrata</taxon>
        <taxon>Chondrichthyes</taxon>
        <taxon>Holocephali</taxon>
        <taxon>Chimaeriformes</taxon>
        <taxon>Callorhinchidae</taxon>
        <taxon>Callorhinchus</taxon>
    </lineage>
</organism>
<accession>A0A4W3J1X1</accession>
<name>A0A4W3J1X1_CALMI</name>
<dbReference type="AlphaFoldDB" id="A0A4W3J1X1"/>
<reference evidence="4" key="1">
    <citation type="journal article" date="2006" name="Science">
        <title>Ancient noncoding elements conserved in the human genome.</title>
        <authorList>
            <person name="Venkatesh B."/>
            <person name="Kirkness E.F."/>
            <person name="Loh Y.H."/>
            <person name="Halpern A.L."/>
            <person name="Lee A.P."/>
            <person name="Johnson J."/>
            <person name="Dandona N."/>
            <person name="Viswanathan L.D."/>
            <person name="Tay A."/>
            <person name="Venter J.C."/>
            <person name="Strausberg R.L."/>
            <person name="Brenner S."/>
        </authorList>
    </citation>
    <scope>NUCLEOTIDE SEQUENCE [LARGE SCALE GENOMIC DNA]</scope>
</reference>
<dbReference type="InterPro" id="IPR011992">
    <property type="entry name" value="EF-hand-dom_pair"/>
</dbReference>
<reference evidence="3" key="5">
    <citation type="submission" date="2025-09" db="UniProtKB">
        <authorList>
            <consortium name="Ensembl"/>
        </authorList>
    </citation>
    <scope>IDENTIFICATION</scope>
</reference>
<reference evidence="4" key="3">
    <citation type="journal article" date="2014" name="Nature">
        <title>Elephant shark genome provides unique insights into gnathostome evolution.</title>
        <authorList>
            <consortium name="International Elephant Shark Genome Sequencing Consortium"/>
            <person name="Venkatesh B."/>
            <person name="Lee A.P."/>
            <person name="Ravi V."/>
            <person name="Maurya A.K."/>
            <person name="Lian M.M."/>
            <person name="Swann J.B."/>
            <person name="Ohta Y."/>
            <person name="Flajnik M.F."/>
            <person name="Sutoh Y."/>
            <person name="Kasahara M."/>
            <person name="Hoon S."/>
            <person name="Gangu V."/>
            <person name="Roy S.W."/>
            <person name="Irimia M."/>
            <person name="Korzh V."/>
            <person name="Kondrychyn I."/>
            <person name="Lim Z.W."/>
            <person name="Tay B.H."/>
            <person name="Tohari S."/>
            <person name="Kong K.W."/>
            <person name="Ho S."/>
            <person name="Lorente-Galdos B."/>
            <person name="Quilez J."/>
            <person name="Marques-Bonet T."/>
            <person name="Raney B.J."/>
            <person name="Ingham P.W."/>
            <person name="Tay A."/>
            <person name="Hillier L.W."/>
            <person name="Minx P."/>
            <person name="Boehm T."/>
            <person name="Wilson R.K."/>
            <person name="Brenner S."/>
            <person name="Warren W.C."/>
        </authorList>
    </citation>
    <scope>NUCLEOTIDE SEQUENCE [LARGE SCALE GENOMIC DNA]</scope>
</reference>
<dbReference type="PANTHER" id="PTHR45791:SF1">
    <property type="entry name" value="CALCIUM AND INTEGRIN BINDING FAMILY MEMBER 1"/>
    <property type="match status" value="1"/>
</dbReference>
<dbReference type="STRING" id="7868.ENSCMIP00000035942"/>
<dbReference type="GO" id="GO:0005509">
    <property type="term" value="F:calcium ion binding"/>
    <property type="evidence" value="ECO:0007669"/>
    <property type="project" value="TreeGrafter"/>
</dbReference>
<evidence type="ECO:0000256" key="1">
    <source>
        <dbReference type="ARBA" id="ARBA00022723"/>
    </source>
</evidence>
<reference evidence="4" key="2">
    <citation type="journal article" date="2007" name="PLoS Biol.">
        <title>Survey sequencing and comparative analysis of the elephant shark (Callorhinchus milii) genome.</title>
        <authorList>
            <person name="Venkatesh B."/>
            <person name="Kirkness E.F."/>
            <person name="Loh Y.H."/>
            <person name="Halpern A.L."/>
            <person name="Lee A.P."/>
            <person name="Johnson J."/>
            <person name="Dandona N."/>
            <person name="Viswanathan L.D."/>
            <person name="Tay A."/>
            <person name="Venter J.C."/>
            <person name="Strausberg R.L."/>
            <person name="Brenner S."/>
        </authorList>
    </citation>
    <scope>NUCLEOTIDE SEQUENCE [LARGE SCALE GENOMIC DNA]</scope>
</reference>
<dbReference type="Ensembl" id="ENSCMIT00000036471.1">
    <property type="protein sequence ID" value="ENSCMIP00000035942.1"/>
    <property type="gene ID" value="ENSCMIG00000015205.1"/>
</dbReference>
<evidence type="ECO:0000313" key="4">
    <source>
        <dbReference type="Proteomes" id="UP000314986"/>
    </source>
</evidence>
<keyword evidence="4" id="KW-1185">Reference proteome</keyword>
<dbReference type="Proteomes" id="UP000314986">
    <property type="component" value="Unassembled WGS sequence"/>
</dbReference>
<evidence type="ECO:0000256" key="2">
    <source>
        <dbReference type="ARBA" id="ARBA00022737"/>
    </source>
</evidence>
<sequence>VAGRETQNLLMRPVDVSQQAFRSATVKRFNSNVTLEQEFSTLTPTFYNIYYLKQVNPFRDRICKVFSTNTNGTFSFEDFLEMMSAFSENASLTVKIGYAFRIYGEFFRVENTHLFSPKTINHIHPLVAVSVVRFLPGLGIGLGDLLWSGMHCLKVWWKQIK</sequence>
<dbReference type="InParanoid" id="A0A4W3J1X1"/>
<dbReference type="InterPro" id="IPR051433">
    <property type="entry name" value="CIBP"/>
</dbReference>
<reference evidence="3" key="4">
    <citation type="submission" date="2025-08" db="UniProtKB">
        <authorList>
            <consortium name="Ensembl"/>
        </authorList>
    </citation>
    <scope>IDENTIFICATION</scope>
</reference>
<protein>
    <recommendedName>
        <fullName evidence="5">EF-hand domain-containing protein</fullName>
    </recommendedName>
</protein>
<evidence type="ECO:0000313" key="3">
    <source>
        <dbReference type="Ensembl" id="ENSCMIP00000035942.1"/>
    </source>
</evidence>
<proteinExistence type="predicted"/>
<dbReference type="PANTHER" id="PTHR45791">
    <property type="entry name" value="CALCIUM AND INTEGRIN BINDING FAMILY MEMBER 2"/>
    <property type="match status" value="1"/>
</dbReference>
<dbReference type="SUPFAM" id="SSF47473">
    <property type="entry name" value="EF-hand"/>
    <property type="match status" value="1"/>
</dbReference>